<dbReference type="PANTHER" id="PTHR47396">
    <property type="entry name" value="TYPE I RESTRICTION ENZYME ECOKI R PROTEIN"/>
    <property type="match status" value="1"/>
</dbReference>
<dbReference type="AlphaFoldDB" id="A0AAU7AP92"/>
<dbReference type="PROSITE" id="PS51192">
    <property type="entry name" value="HELICASE_ATP_BIND_1"/>
    <property type="match status" value="1"/>
</dbReference>
<dbReference type="InterPro" id="IPR050742">
    <property type="entry name" value="Helicase_Restrict-Modif_Enz"/>
</dbReference>
<dbReference type="SUPFAM" id="SSF52540">
    <property type="entry name" value="P-loop containing nucleoside triphosphate hydrolases"/>
    <property type="match status" value="1"/>
</dbReference>
<dbReference type="GO" id="GO:0005524">
    <property type="term" value="F:ATP binding"/>
    <property type="evidence" value="ECO:0007669"/>
    <property type="project" value="InterPro"/>
</dbReference>
<dbReference type="InterPro" id="IPR001650">
    <property type="entry name" value="Helicase_C-like"/>
</dbReference>
<evidence type="ECO:0000259" key="2">
    <source>
        <dbReference type="PROSITE" id="PS51192"/>
    </source>
</evidence>
<reference evidence="3" key="1">
    <citation type="submission" date="2022-12" db="EMBL/GenBank/DDBJ databases">
        <title>Paraconexibacter alkalitolerans sp. nov. and Baekduia alba sp. nov., isolated from soil and emended description of the genera Paraconexibacter (Chun et al., 2020) and Baekduia (An et al., 2020).</title>
        <authorList>
            <person name="Vieira S."/>
            <person name="Huber K.J."/>
            <person name="Geppert A."/>
            <person name="Wolf J."/>
            <person name="Neumann-Schaal M."/>
            <person name="Muesken M."/>
            <person name="Overmann J."/>
        </authorList>
    </citation>
    <scope>NUCLEOTIDE SEQUENCE</scope>
    <source>
        <strain evidence="3">AEG42_29</strain>
    </source>
</reference>
<gene>
    <name evidence="3" type="ORF">DSM112329_00280</name>
</gene>
<keyword evidence="3" id="KW-0067">ATP-binding</keyword>
<dbReference type="GO" id="GO:0004386">
    <property type="term" value="F:helicase activity"/>
    <property type="evidence" value="ECO:0007669"/>
    <property type="project" value="UniProtKB-KW"/>
</dbReference>
<dbReference type="InterPro" id="IPR006935">
    <property type="entry name" value="Helicase/UvrB_N"/>
</dbReference>
<dbReference type="Pfam" id="PF04851">
    <property type="entry name" value="ResIII"/>
    <property type="match status" value="1"/>
</dbReference>
<dbReference type="EMBL" id="CP114014">
    <property type="protein sequence ID" value="XAY03465.1"/>
    <property type="molecule type" value="Genomic_DNA"/>
</dbReference>
<name>A0AAU7AP92_9ACTN</name>
<dbReference type="Pfam" id="PF00271">
    <property type="entry name" value="Helicase_C"/>
    <property type="match status" value="1"/>
</dbReference>
<feature type="domain" description="Helicase ATP-binding" evidence="2">
    <location>
        <begin position="22"/>
        <end position="178"/>
    </location>
</feature>
<dbReference type="SMART" id="SM00487">
    <property type="entry name" value="DEXDc"/>
    <property type="match status" value="1"/>
</dbReference>
<dbReference type="PANTHER" id="PTHR47396:SF2">
    <property type="entry name" value="HELICASE ATP-BINDING DOMAIN-CONTAINING PROTEIN"/>
    <property type="match status" value="1"/>
</dbReference>
<organism evidence="3">
    <name type="scientific">Paraconexibacter sp. AEG42_29</name>
    <dbReference type="NCBI Taxonomy" id="2997339"/>
    <lineage>
        <taxon>Bacteria</taxon>
        <taxon>Bacillati</taxon>
        <taxon>Actinomycetota</taxon>
        <taxon>Thermoleophilia</taxon>
        <taxon>Solirubrobacterales</taxon>
        <taxon>Paraconexibacteraceae</taxon>
        <taxon>Paraconexibacter</taxon>
    </lineage>
</organism>
<dbReference type="InterPro" id="IPR014001">
    <property type="entry name" value="Helicase_ATP-bd"/>
</dbReference>
<feature type="compositionally biased region" description="Basic and acidic residues" evidence="1">
    <location>
        <begin position="406"/>
        <end position="415"/>
    </location>
</feature>
<protein>
    <submittedName>
        <fullName evidence="3">DNA helicase</fullName>
    </submittedName>
</protein>
<dbReference type="GO" id="GO:0003677">
    <property type="term" value="F:DNA binding"/>
    <property type="evidence" value="ECO:0007669"/>
    <property type="project" value="InterPro"/>
</dbReference>
<sequence length="549" mass="59873">MTPPSRPKTPPLRPWQVRTLAALEPWRGGSFLISAAPGAGKTRPALEQAKRMLKDGRADRIALVCPTAPLTRQWAQAAGKLGLHLVPDAESPRPPKDFAGIAVTYARVAASGERWSALVTPKTLVIADEAHHLGEDLAWGDGFTKAFRRTDKLLMLSGTPFRSDATPIPGMRYDREGVVIPDISYTYAEAVRDAVCRPVAFITYDGTLSWQSGDDVIESSFDTVLTAREAGRRYRTAISTELPDGLPRILREAHERLAEVRASGHKDAGGLVIAADGHHAKAVAKLLREVTGKAPTVVLHTEARAAQKLAAFTDSRDEWLVAVNMVSEGVDIPRLRVGVYATAAKTPLIFRQIVGRFVRTIPGRGADLSWVYLPADPILRDHAANVEGELRHVLRRGQDEGVLDEPVERERKDRDPDEEGQAFVPLSADVVPQMTLFGPPPGEPGGPPAAKRIVPTFPSAIAASAGADAAGADEDDEDIPGMPAYERRALLRDKRHRLVGDLRRRDGLTPAEINIWLNRETGVSRVEDATLAQLEQSVELLLDRLTTRR</sequence>
<evidence type="ECO:0000313" key="3">
    <source>
        <dbReference type="EMBL" id="XAY03465.1"/>
    </source>
</evidence>
<feature type="region of interest" description="Disordered" evidence="1">
    <location>
        <begin position="401"/>
        <end position="420"/>
    </location>
</feature>
<dbReference type="KEGG" id="parq:DSM112329_00280"/>
<dbReference type="Gene3D" id="3.40.50.300">
    <property type="entry name" value="P-loop containing nucleotide triphosphate hydrolases"/>
    <property type="match status" value="2"/>
</dbReference>
<proteinExistence type="predicted"/>
<keyword evidence="3" id="KW-0378">Hydrolase</keyword>
<dbReference type="RefSeq" id="WP_354700021.1">
    <property type="nucleotide sequence ID" value="NZ_CP114014.1"/>
</dbReference>
<evidence type="ECO:0000256" key="1">
    <source>
        <dbReference type="SAM" id="MobiDB-lite"/>
    </source>
</evidence>
<dbReference type="GO" id="GO:0005829">
    <property type="term" value="C:cytosol"/>
    <property type="evidence" value="ECO:0007669"/>
    <property type="project" value="TreeGrafter"/>
</dbReference>
<keyword evidence="3" id="KW-0547">Nucleotide-binding</keyword>
<dbReference type="InterPro" id="IPR027417">
    <property type="entry name" value="P-loop_NTPase"/>
</dbReference>
<accession>A0AAU7AP92</accession>
<keyword evidence="3" id="KW-0347">Helicase</keyword>
<dbReference type="GO" id="GO:0016787">
    <property type="term" value="F:hydrolase activity"/>
    <property type="evidence" value="ECO:0007669"/>
    <property type="project" value="InterPro"/>
</dbReference>